<evidence type="ECO:0000256" key="6">
    <source>
        <dbReference type="ARBA" id="ARBA00038076"/>
    </source>
</evidence>
<feature type="transmembrane region" description="Helical" evidence="7">
    <location>
        <begin position="676"/>
        <end position="700"/>
    </location>
</feature>
<sequence length="806" mass="88900">MIYQLQAAWQSLKQAPLFSGAVIGTLGLTLGALITVLTMAYLLLYKPLPYPDQARLVKAEYVQIDQTGEINTRAFNYQALIHLYQNHDVFEQVALVYYGEQIVDSLAQLPVKNTAFITPEWFDLFAVKMHLGRVFDARDGLNQQHPVAVLSYTSWQQDFASDNSIIGKTVVINQVSFEIIGVAAQQFIEPEILKTGRKTAIWLPWDFNLTSERARSFWWNRYSDSHFIAKLPAGTDKDELAARLSINVNNVWQQHVSDSEFFKGWQVALELNALDGVILGDKGQSVVWLLVAVLGLLIIATANMSNLFISRTVKRGQVIAIMCAIGAKKSALFRLFLSEAGLLLGISAVLALGFAYGMLRLLADFFKVLLPRAQEIQLNGISVAAIMVIGVVLAWLFAAMSMQMIHYRTLASHLKSSGKGTGIQVRPIARQLMITFQVAVASFLVAMSSVTLKQNWQEVLIAEQMPVANLASLRISTATHLSGDNRRNLLEQAVQKISALPEVDQVSRSRSPFEDNLITWSLIELSEQQQVLPKGKVIDAHYFNLMAQTLVAGESFTPDHYGENDNYLVINQVFAQQLGGNAIGKKLSFDVTAGPENAFTIIGVVRTLDIPGKGATPAKVFRARRGSSDLLIQFKAGQSVSKALLNQQLQQLDAGLAVFSYTPLAAQRQKALFRPYSTLVISAGLIVVTLLLTGLGLFSVLRYAVTLRRTEIGIHMAVGAPLNRLFILVFKDNSIALSMGCGLSALGLVMAYYWQPFGYQWVVDSASVFIITTSFIITLSLAFVASLLPLQQFCSRPVIESLRGEV</sequence>
<keyword evidence="5 7" id="KW-0472">Membrane</keyword>
<comment type="similarity">
    <text evidence="6">Belongs to the ABC-4 integral membrane protein family.</text>
</comment>
<feature type="transmembrane region" description="Helical" evidence="7">
    <location>
        <begin position="331"/>
        <end position="356"/>
    </location>
</feature>
<evidence type="ECO:0000256" key="1">
    <source>
        <dbReference type="ARBA" id="ARBA00004651"/>
    </source>
</evidence>
<dbReference type="EMBL" id="AAOH01000004">
    <property type="protein sequence ID" value="EAR28389.1"/>
    <property type="molecule type" value="Genomic_DNA"/>
</dbReference>
<feature type="domain" description="ABC3 transporter permease C-terminal" evidence="8">
    <location>
        <begin position="291"/>
        <end position="401"/>
    </location>
</feature>
<dbReference type="eggNOG" id="COG0577">
    <property type="taxonomic scope" value="Bacteria"/>
</dbReference>
<proteinExistence type="inferred from homology"/>
<evidence type="ECO:0000256" key="4">
    <source>
        <dbReference type="ARBA" id="ARBA00022989"/>
    </source>
</evidence>
<feature type="transmembrane region" description="Helical" evidence="7">
    <location>
        <begin position="735"/>
        <end position="754"/>
    </location>
</feature>
<dbReference type="GO" id="GO:0005886">
    <property type="term" value="C:plasma membrane"/>
    <property type="evidence" value="ECO:0007669"/>
    <property type="project" value="UniProtKB-SubCell"/>
</dbReference>
<dbReference type="HOGENOM" id="CLU_009433_0_0_6"/>
<feature type="transmembrane region" description="Helical" evidence="7">
    <location>
        <begin position="766"/>
        <end position="788"/>
    </location>
</feature>
<evidence type="ECO:0000256" key="2">
    <source>
        <dbReference type="ARBA" id="ARBA00022475"/>
    </source>
</evidence>
<gene>
    <name evidence="10" type="ORF">PTD2_21277</name>
</gene>
<evidence type="ECO:0000256" key="3">
    <source>
        <dbReference type="ARBA" id="ARBA00022692"/>
    </source>
</evidence>
<dbReference type="PANTHER" id="PTHR30572">
    <property type="entry name" value="MEMBRANE COMPONENT OF TRANSPORTER-RELATED"/>
    <property type="match status" value="1"/>
</dbReference>
<dbReference type="OrthoDB" id="5749226at2"/>
<dbReference type="RefSeq" id="WP_009840217.1">
    <property type="nucleotide sequence ID" value="NZ_CH959301.1"/>
</dbReference>
<evidence type="ECO:0000259" key="8">
    <source>
        <dbReference type="Pfam" id="PF02687"/>
    </source>
</evidence>
<evidence type="ECO:0008006" key="12">
    <source>
        <dbReference type="Google" id="ProtNLM"/>
    </source>
</evidence>
<dbReference type="STRING" id="87626.PTD2_21277"/>
<dbReference type="InterPro" id="IPR003838">
    <property type="entry name" value="ABC3_permease_C"/>
</dbReference>
<evidence type="ECO:0000313" key="11">
    <source>
        <dbReference type="Proteomes" id="UP000006201"/>
    </source>
</evidence>
<evidence type="ECO:0000313" key="10">
    <source>
        <dbReference type="EMBL" id="EAR28389.1"/>
    </source>
</evidence>
<keyword evidence="2" id="KW-1003">Cell membrane</keyword>
<keyword evidence="11" id="KW-1185">Reference proteome</keyword>
<dbReference type="Proteomes" id="UP000006201">
    <property type="component" value="Unassembled WGS sequence"/>
</dbReference>
<keyword evidence="4 7" id="KW-1133">Transmembrane helix</keyword>
<accession>A4CAI1</accession>
<dbReference type="PANTHER" id="PTHR30572:SF4">
    <property type="entry name" value="ABC TRANSPORTER PERMEASE YTRF"/>
    <property type="match status" value="1"/>
</dbReference>
<comment type="caution">
    <text evidence="10">The sequence shown here is derived from an EMBL/GenBank/DDBJ whole genome shotgun (WGS) entry which is preliminary data.</text>
</comment>
<evidence type="ECO:0000256" key="5">
    <source>
        <dbReference type="ARBA" id="ARBA00023136"/>
    </source>
</evidence>
<comment type="subcellular location">
    <subcellularLocation>
        <location evidence="1">Cell membrane</location>
        <topology evidence="1">Multi-pass membrane protein</topology>
    </subcellularLocation>
</comment>
<dbReference type="Pfam" id="PF02687">
    <property type="entry name" value="FtsX"/>
    <property type="match status" value="2"/>
</dbReference>
<feature type="transmembrane region" description="Helical" evidence="7">
    <location>
        <begin position="21"/>
        <end position="44"/>
    </location>
</feature>
<feature type="transmembrane region" description="Helical" evidence="7">
    <location>
        <begin position="286"/>
        <end position="310"/>
    </location>
</feature>
<keyword evidence="3 7" id="KW-0812">Transmembrane</keyword>
<feature type="domain" description="MacB-like periplasmic core" evidence="9">
    <location>
        <begin position="29"/>
        <end position="244"/>
    </location>
</feature>
<dbReference type="AlphaFoldDB" id="A4CAI1"/>
<reference evidence="10 11" key="1">
    <citation type="submission" date="2006-02" db="EMBL/GenBank/DDBJ databases">
        <authorList>
            <person name="Moran M.A."/>
            <person name="Kjelleberg S."/>
            <person name="Egan S."/>
            <person name="Saunders N."/>
            <person name="Thomas T."/>
            <person name="Ferriera S."/>
            <person name="Johnson J."/>
            <person name="Kravitz S."/>
            <person name="Halpern A."/>
            <person name="Remington K."/>
            <person name="Beeson K."/>
            <person name="Tran B."/>
            <person name="Rogers Y.-H."/>
            <person name="Friedman R."/>
            <person name="Venter J.C."/>
        </authorList>
    </citation>
    <scope>NUCLEOTIDE SEQUENCE [LARGE SCALE GENOMIC DNA]</scope>
    <source>
        <strain evidence="10 11">D2</strain>
    </source>
</reference>
<evidence type="ECO:0000259" key="9">
    <source>
        <dbReference type="Pfam" id="PF12704"/>
    </source>
</evidence>
<feature type="transmembrane region" description="Helical" evidence="7">
    <location>
        <begin position="376"/>
        <end position="398"/>
    </location>
</feature>
<feature type="domain" description="ABC3 transporter permease C-terminal" evidence="8">
    <location>
        <begin position="685"/>
        <end position="795"/>
    </location>
</feature>
<dbReference type="Pfam" id="PF12704">
    <property type="entry name" value="MacB_PCD"/>
    <property type="match status" value="2"/>
</dbReference>
<dbReference type="InterPro" id="IPR025857">
    <property type="entry name" value="MacB_PCD"/>
</dbReference>
<dbReference type="GO" id="GO:0022857">
    <property type="term" value="F:transmembrane transporter activity"/>
    <property type="evidence" value="ECO:0007669"/>
    <property type="project" value="TreeGrafter"/>
</dbReference>
<feature type="domain" description="MacB-like periplasmic core" evidence="9">
    <location>
        <begin position="463"/>
        <end position="640"/>
    </location>
</feature>
<organism evidence="10 11">
    <name type="scientific">Pseudoalteromonas tunicata D2</name>
    <dbReference type="NCBI Taxonomy" id="87626"/>
    <lineage>
        <taxon>Bacteria</taxon>
        <taxon>Pseudomonadati</taxon>
        <taxon>Pseudomonadota</taxon>
        <taxon>Gammaproteobacteria</taxon>
        <taxon>Alteromonadales</taxon>
        <taxon>Pseudoalteromonadaceae</taxon>
        <taxon>Pseudoalteromonas</taxon>
    </lineage>
</organism>
<dbReference type="InterPro" id="IPR050250">
    <property type="entry name" value="Macrolide_Exporter_MacB"/>
</dbReference>
<evidence type="ECO:0000256" key="7">
    <source>
        <dbReference type="SAM" id="Phobius"/>
    </source>
</evidence>
<name>A4CAI1_9GAMM</name>
<protein>
    <recommendedName>
        <fullName evidence="12">Permease</fullName>
    </recommendedName>
</protein>